<protein>
    <submittedName>
        <fullName evidence="2">Uncharacterized protein</fullName>
    </submittedName>
</protein>
<feature type="non-terminal residue" evidence="2">
    <location>
        <position position="138"/>
    </location>
</feature>
<reference evidence="2" key="1">
    <citation type="journal article" date="2014" name="Front. Microbiol.">
        <title>High frequency of phylogenetically diverse reductive dehalogenase-homologous genes in deep subseafloor sedimentary metagenomes.</title>
        <authorList>
            <person name="Kawai M."/>
            <person name="Futagami T."/>
            <person name="Toyoda A."/>
            <person name="Takaki Y."/>
            <person name="Nishi S."/>
            <person name="Hori S."/>
            <person name="Arai W."/>
            <person name="Tsubouchi T."/>
            <person name="Morono Y."/>
            <person name="Uchiyama I."/>
            <person name="Ito T."/>
            <person name="Fujiyama A."/>
            <person name="Inagaki F."/>
            <person name="Takami H."/>
        </authorList>
    </citation>
    <scope>NUCLEOTIDE SEQUENCE</scope>
    <source>
        <strain evidence="2">Expedition CK06-06</strain>
    </source>
</reference>
<gene>
    <name evidence="2" type="ORF">S01H1_69141</name>
</gene>
<feature type="transmembrane region" description="Helical" evidence="1">
    <location>
        <begin position="6"/>
        <end position="26"/>
    </location>
</feature>
<keyword evidence="1" id="KW-0812">Transmembrane</keyword>
<sequence length="138" mass="16039">MDIEKDWFKVVITLGGVGWTLWMLFFRKNNEVFELMIKNQQTQLDKVEALLEKQDSRLDGTDLNLIKMETLFEGLAGKWDEMSIKYEAREEALVKSNQLKDDELKLKAAELATTKSLQEYQKTAFKASLDKMLEIQKG</sequence>
<keyword evidence="1" id="KW-1133">Transmembrane helix</keyword>
<evidence type="ECO:0000313" key="2">
    <source>
        <dbReference type="EMBL" id="GAG37600.1"/>
    </source>
</evidence>
<evidence type="ECO:0000256" key="1">
    <source>
        <dbReference type="SAM" id="Phobius"/>
    </source>
</evidence>
<organism evidence="2">
    <name type="scientific">marine sediment metagenome</name>
    <dbReference type="NCBI Taxonomy" id="412755"/>
    <lineage>
        <taxon>unclassified sequences</taxon>
        <taxon>metagenomes</taxon>
        <taxon>ecological metagenomes</taxon>
    </lineage>
</organism>
<keyword evidence="1" id="KW-0472">Membrane</keyword>
<name>X0X3K8_9ZZZZ</name>
<dbReference type="AlphaFoldDB" id="X0X3K8"/>
<dbReference type="EMBL" id="BARS01045882">
    <property type="protein sequence ID" value="GAG37600.1"/>
    <property type="molecule type" value="Genomic_DNA"/>
</dbReference>
<accession>X0X3K8</accession>
<comment type="caution">
    <text evidence="2">The sequence shown here is derived from an EMBL/GenBank/DDBJ whole genome shotgun (WGS) entry which is preliminary data.</text>
</comment>
<proteinExistence type="predicted"/>